<proteinExistence type="predicted"/>
<dbReference type="AlphaFoldDB" id="A0AAW1PZ58"/>
<evidence type="ECO:0000313" key="2">
    <source>
        <dbReference type="Proteomes" id="UP001489004"/>
    </source>
</evidence>
<dbReference type="Proteomes" id="UP001489004">
    <property type="component" value="Unassembled WGS sequence"/>
</dbReference>
<name>A0AAW1PZ58_9CHLO</name>
<sequence length="69" mass="7631">MSAEPGASRPGFTYQEPHRDAASEAAFIESLQARTRRLGINNPASTVHELTYQLFARRAVIMAEARNAQ</sequence>
<dbReference type="EMBL" id="JALJOR010000008">
    <property type="protein sequence ID" value="KAK9813149.1"/>
    <property type="molecule type" value="Genomic_DNA"/>
</dbReference>
<accession>A0AAW1PZ58</accession>
<evidence type="ECO:0000313" key="1">
    <source>
        <dbReference type="EMBL" id="KAK9813149.1"/>
    </source>
</evidence>
<keyword evidence="2" id="KW-1185">Reference proteome</keyword>
<reference evidence="1 2" key="1">
    <citation type="journal article" date="2024" name="Nat. Commun.">
        <title>Phylogenomics reveals the evolutionary origins of lichenization in chlorophyte algae.</title>
        <authorList>
            <person name="Puginier C."/>
            <person name="Libourel C."/>
            <person name="Otte J."/>
            <person name="Skaloud P."/>
            <person name="Haon M."/>
            <person name="Grisel S."/>
            <person name="Petersen M."/>
            <person name="Berrin J.G."/>
            <person name="Delaux P.M."/>
            <person name="Dal Grande F."/>
            <person name="Keller J."/>
        </authorList>
    </citation>
    <scope>NUCLEOTIDE SEQUENCE [LARGE SCALE GENOMIC DNA]</scope>
    <source>
        <strain evidence="1 2">SAG 2043</strain>
    </source>
</reference>
<organism evidence="1 2">
    <name type="scientific">[Myrmecia] bisecta</name>
    <dbReference type="NCBI Taxonomy" id="41462"/>
    <lineage>
        <taxon>Eukaryota</taxon>
        <taxon>Viridiplantae</taxon>
        <taxon>Chlorophyta</taxon>
        <taxon>core chlorophytes</taxon>
        <taxon>Trebouxiophyceae</taxon>
        <taxon>Trebouxiales</taxon>
        <taxon>Trebouxiaceae</taxon>
        <taxon>Myrmecia</taxon>
    </lineage>
</organism>
<comment type="caution">
    <text evidence="1">The sequence shown here is derived from an EMBL/GenBank/DDBJ whole genome shotgun (WGS) entry which is preliminary data.</text>
</comment>
<gene>
    <name evidence="1" type="ORF">WJX72_009869</name>
</gene>
<protein>
    <submittedName>
        <fullName evidence="1">Uncharacterized protein</fullName>
    </submittedName>
</protein>